<dbReference type="Proteomes" id="UP000024635">
    <property type="component" value="Unassembled WGS sequence"/>
</dbReference>
<comment type="caution">
    <text evidence="1">The sequence shown here is derived from an EMBL/GenBank/DDBJ whole genome shotgun (WGS) entry which is preliminary data.</text>
</comment>
<sequence length="123" mass="13871">MVQIANHYSSESQLHHFQADGNLLVRLIATCIQVFYEQKVKSGSNKISNNLLETLTTNNLLGSLSQLREFNPDKSVAHLLSLHQFESLIISQLGSLKYESLQKIGKNCLIKTGWSKKEGILRM</sequence>
<dbReference type="AlphaFoldDB" id="A0A016VAD6"/>
<protein>
    <submittedName>
        <fullName evidence="1">Uncharacterized protein</fullName>
    </submittedName>
</protein>
<reference evidence="2" key="1">
    <citation type="journal article" date="2015" name="Nat. Genet.">
        <title>The genome and transcriptome of the zoonotic hookworm Ancylostoma ceylanicum identify infection-specific gene families.</title>
        <authorList>
            <person name="Schwarz E.M."/>
            <person name="Hu Y."/>
            <person name="Antoshechkin I."/>
            <person name="Miller M.M."/>
            <person name="Sternberg P.W."/>
            <person name="Aroian R.V."/>
        </authorList>
    </citation>
    <scope>NUCLEOTIDE SEQUENCE</scope>
    <source>
        <strain evidence="2">HY135</strain>
    </source>
</reference>
<keyword evidence="2" id="KW-1185">Reference proteome</keyword>
<proteinExistence type="predicted"/>
<name>A0A016VAD6_9BILA</name>
<gene>
    <name evidence="1" type="primary">Acey_s0013.g2000</name>
    <name evidence="1" type="ORF">Y032_0013g2000</name>
</gene>
<accession>A0A016VAD6</accession>
<dbReference type="EMBL" id="JARK01001349">
    <property type="protein sequence ID" value="EYC24604.1"/>
    <property type="molecule type" value="Genomic_DNA"/>
</dbReference>
<evidence type="ECO:0000313" key="1">
    <source>
        <dbReference type="EMBL" id="EYC24604.1"/>
    </source>
</evidence>
<organism evidence="1 2">
    <name type="scientific">Ancylostoma ceylanicum</name>
    <dbReference type="NCBI Taxonomy" id="53326"/>
    <lineage>
        <taxon>Eukaryota</taxon>
        <taxon>Metazoa</taxon>
        <taxon>Ecdysozoa</taxon>
        <taxon>Nematoda</taxon>
        <taxon>Chromadorea</taxon>
        <taxon>Rhabditida</taxon>
        <taxon>Rhabditina</taxon>
        <taxon>Rhabditomorpha</taxon>
        <taxon>Strongyloidea</taxon>
        <taxon>Ancylostomatidae</taxon>
        <taxon>Ancylostomatinae</taxon>
        <taxon>Ancylostoma</taxon>
    </lineage>
</organism>
<evidence type="ECO:0000313" key="2">
    <source>
        <dbReference type="Proteomes" id="UP000024635"/>
    </source>
</evidence>